<feature type="transmembrane region" description="Helical" evidence="7">
    <location>
        <begin position="264"/>
        <end position="290"/>
    </location>
</feature>
<evidence type="ECO:0000256" key="7">
    <source>
        <dbReference type="SAM" id="Phobius"/>
    </source>
</evidence>
<feature type="transmembrane region" description="Helical" evidence="7">
    <location>
        <begin position="197"/>
        <end position="216"/>
    </location>
</feature>
<evidence type="ECO:0008006" key="10">
    <source>
        <dbReference type="Google" id="ProtNLM"/>
    </source>
</evidence>
<proteinExistence type="predicted"/>
<feature type="transmembrane region" description="Helical" evidence="7">
    <location>
        <begin position="117"/>
        <end position="142"/>
    </location>
</feature>
<dbReference type="OrthoDB" id="10021397at2759"/>
<evidence type="ECO:0000256" key="6">
    <source>
        <dbReference type="ARBA" id="ARBA00023180"/>
    </source>
</evidence>
<dbReference type="EMBL" id="FQ790325">
    <property type="protein sequence ID" value="CCD50454.1"/>
    <property type="molecule type" value="Genomic_DNA"/>
</dbReference>
<accession>G2YF61</accession>
<dbReference type="InterPro" id="IPR036259">
    <property type="entry name" value="MFS_trans_sf"/>
</dbReference>
<comment type="subcellular location">
    <subcellularLocation>
        <location evidence="1">Membrane</location>
        <topology evidence="1">Multi-pass membrane protein</topology>
    </subcellularLocation>
</comment>
<keyword evidence="4 7" id="KW-1133">Transmembrane helix</keyword>
<evidence type="ECO:0000256" key="1">
    <source>
        <dbReference type="ARBA" id="ARBA00004141"/>
    </source>
</evidence>
<keyword evidence="6" id="KW-0325">Glycoprotein</keyword>
<dbReference type="HOGENOM" id="CLU_000960_22_0_1"/>
<dbReference type="GO" id="GO:0022857">
    <property type="term" value="F:transmembrane transporter activity"/>
    <property type="evidence" value="ECO:0007669"/>
    <property type="project" value="TreeGrafter"/>
</dbReference>
<organism evidence="8 9">
    <name type="scientific">Botryotinia fuckeliana (strain T4)</name>
    <name type="common">Noble rot fungus</name>
    <name type="synonym">Botrytis cinerea</name>
    <dbReference type="NCBI Taxonomy" id="999810"/>
    <lineage>
        <taxon>Eukaryota</taxon>
        <taxon>Fungi</taxon>
        <taxon>Dikarya</taxon>
        <taxon>Ascomycota</taxon>
        <taxon>Pezizomycotina</taxon>
        <taxon>Leotiomycetes</taxon>
        <taxon>Helotiales</taxon>
        <taxon>Sclerotiniaceae</taxon>
        <taxon>Botrytis</taxon>
    </lineage>
</organism>
<keyword evidence="5 7" id="KW-0472">Membrane</keyword>
<sequence length="322" mass="35893">MIEHIGWRWIFWLNLPIGGLALLSLIFFFRVSYVRSGPTISNLRKIDYFGNTLLIGAITSILIALSGTSVERPWESWQRLVSLLLGFIALPFYMIFENSPFCKQPTTPLRLFSHRTSSLAFLLTFLHGILLYWASYFLPIYFQAVLEDSPQKSGIHTLSAAIPMFFAAGAGIVFTSTLPAIQALLPESGVATATATWGFLQILGFVCGVAIPSSIFEAKFRSMIYTIDYENLKMVFRAGGAYEHASKAFITSLSEKLQMQVVKLFVVILKLVWEVGLAFAVFGLLASFFVQDIELRSNLETDFGYGEETDATKTENISVGLL</sequence>
<evidence type="ECO:0000256" key="5">
    <source>
        <dbReference type="ARBA" id="ARBA00023136"/>
    </source>
</evidence>
<feature type="transmembrane region" description="Helical" evidence="7">
    <location>
        <begin position="48"/>
        <end position="65"/>
    </location>
</feature>
<dbReference type="PANTHER" id="PTHR23501:SF187">
    <property type="entry name" value="MAJOR FACILITATOR SUPERFAMILY (MFS) PROFILE DOMAIN-CONTAINING PROTEIN"/>
    <property type="match status" value="1"/>
</dbReference>
<evidence type="ECO:0000313" key="8">
    <source>
        <dbReference type="EMBL" id="CCD50454.1"/>
    </source>
</evidence>
<evidence type="ECO:0000256" key="4">
    <source>
        <dbReference type="ARBA" id="ARBA00022989"/>
    </source>
</evidence>
<name>G2YF61_BOTF4</name>
<protein>
    <recommendedName>
        <fullName evidence="10">Major facilitator superfamily (MFS) profile domain-containing protein</fullName>
    </recommendedName>
</protein>
<dbReference type="Proteomes" id="UP000008177">
    <property type="component" value="Unplaced contigs"/>
</dbReference>
<reference evidence="9" key="1">
    <citation type="journal article" date="2011" name="PLoS Genet.">
        <title>Genomic analysis of the necrotrophic fungal pathogens Sclerotinia sclerotiorum and Botrytis cinerea.</title>
        <authorList>
            <person name="Amselem J."/>
            <person name="Cuomo C.A."/>
            <person name="van Kan J.A."/>
            <person name="Viaud M."/>
            <person name="Benito E.P."/>
            <person name="Couloux A."/>
            <person name="Coutinho P.M."/>
            <person name="de Vries R.P."/>
            <person name="Dyer P.S."/>
            <person name="Fillinger S."/>
            <person name="Fournier E."/>
            <person name="Gout L."/>
            <person name="Hahn M."/>
            <person name="Kohn L."/>
            <person name="Lapalu N."/>
            <person name="Plummer K.M."/>
            <person name="Pradier J.M."/>
            <person name="Quevillon E."/>
            <person name="Sharon A."/>
            <person name="Simon A."/>
            <person name="ten Have A."/>
            <person name="Tudzynski B."/>
            <person name="Tudzynski P."/>
            <person name="Wincker P."/>
            <person name="Andrew M."/>
            <person name="Anthouard V."/>
            <person name="Beever R.E."/>
            <person name="Beffa R."/>
            <person name="Benoit I."/>
            <person name="Bouzid O."/>
            <person name="Brault B."/>
            <person name="Chen Z."/>
            <person name="Choquer M."/>
            <person name="Collemare J."/>
            <person name="Cotton P."/>
            <person name="Danchin E.G."/>
            <person name="Da Silva C."/>
            <person name="Gautier A."/>
            <person name="Giraud C."/>
            <person name="Giraud T."/>
            <person name="Gonzalez C."/>
            <person name="Grossetete S."/>
            <person name="Guldener U."/>
            <person name="Henrissat B."/>
            <person name="Howlett B.J."/>
            <person name="Kodira C."/>
            <person name="Kretschmer M."/>
            <person name="Lappartient A."/>
            <person name="Leroch M."/>
            <person name="Levis C."/>
            <person name="Mauceli E."/>
            <person name="Neuveglise C."/>
            <person name="Oeser B."/>
            <person name="Pearson M."/>
            <person name="Poulain J."/>
            <person name="Poussereau N."/>
            <person name="Quesneville H."/>
            <person name="Rascle C."/>
            <person name="Schumacher J."/>
            <person name="Segurens B."/>
            <person name="Sexton A."/>
            <person name="Silva E."/>
            <person name="Sirven C."/>
            <person name="Soanes D.M."/>
            <person name="Talbot N.J."/>
            <person name="Templeton M."/>
            <person name="Yandava C."/>
            <person name="Yarden O."/>
            <person name="Zeng Q."/>
            <person name="Rollins J.A."/>
            <person name="Lebrun M.H."/>
            <person name="Dickman M."/>
        </authorList>
    </citation>
    <scope>NUCLEOTIDE SEQUENCE [LARGE SCALE GENOMIC DNA]</scope>
    <source>
        <strain evidence="9">T4</strain>
    </source>
</reference>
<feature type="transmembrane region" description="Helical" evidence="7">
    <location>
        <begin position="6"/>
        <end position="28"/>
    </location>
</feature>
<evidence type="ECO:0000313" key="9">
    <source>
        <dbReference type="Proteomes" id="UP000008177"/>
    </source>
</evidence>
<dbReference type="GO" id="GO:0005886">
    <property type="term" value="C:plasma membrane"/>
    <property type="evidence" value="ECO:0007669"/>
    <property type="project" value="TreeGrafter"/>
</dbReference>
<evidence type="ECO:0000256" key="2">
    <source>
        <dbReference type="ARBA" id="ARBA00022448"/>
    </source>
</evidence>
<dbReference type="InParanoid" id="G2YF61"/>
<keyword evidence="2" id="KW-0813">Transport</keyword>
<dbReference type="STRING" id="999810.G2YF61"/>
<keyword evidence="3 7" id="KW-0812">Transmembrane</keyword>
<feature type="transmembrane region" description="Helical" evidence="7">
    <location>
        <begin position="162"/>
        <end position="185"/>
    </location>
</feature>
<dbReference type="SUPFAM" id="SSF103473">
    <property type="entry name" value="MFS general substrate transporter"/>
    <property type="match status" value="1"/>
</dbReference>
<evidence type="ECO:0000256" key="3">
    <source>
        <dbReference type="ARBA" id="ARBA00022692"/>
    </source>
</evidence>
<dbReference type="Gene3D" id="1.20.1250.20">
    <property type="entry name" value="MFS general substrate transporter like domains"/>
    <property type="match status" value="1"/>
</dbReference>
<dbReference type="PANTHER" id="PTHR23501">
    <property type="entry name" value="MAJOR FACILITATOR SUPERFAMILY"/>
    <property type="match status" value="1"/>
</dbReference>
<dbReference type="AlphaFoldDB" id="G2YF61"/>
<feature type="transmembrane region" description="Helical" evidence="7">
    <location>
        <begin position="77"/>
        <end position="96"/>
    </location>
</feature>
<gene>
    <name evidence="8" type="ORF">BofuT4_P091410.1</name>
</gene>